<comment type="caution">
    <text evidence="1">The sequence shown here is derived from an EMBL/GenBank/DDBJ whole genome shotgun (WGS) entry which is preliminary data.</text>
</comment>
<accession>A0AAV4TFZ0</accession>
<reference evidence="1 2" key="1">
    <citation type="submission" date="2021-06" db="EMBL/GenBank/DDBJ databases">
        <title>Caerostris darwini draft genome.</title>
        <authorList>
            <person name="Kono N."/>
            <person name="Arakawa K."/>
        </authorList>
    </citation>
    <scope>NUCLEOTIDE SEQUENCE [LARGE SCALE GENOMIC DNA]</scope>
</reference>
<dbReference type="AlphaFoldDB" id="A0AAV4TFZ0"/>
<sequence length="104" mass="12123">MWSWRQGRDILLYRRVSHGFPCCLDAVWGFGLLNTIFDLNYSNPISVIANSESEFSFSKLIRNNSNLHFSINIYVLLTNLGFLSELFRRNPGWLRKPLWNLSGP</sequence>
<organism evidence="1 2">
    <name type="scientific">Caerostris darwini</name>
    <dbReference type="NCBI Taxonomy" id="1538125"/>
    <lineage>
        <taxon>Eukaryota</taxon>
        <taxon>Metazoa</taxon>
        <taxon>Ecdysozoa</taxon>
        <taxon>Arthropoda</taxon>
        <taxon>Chelicerata</taxon>
        <taxon>Arachnida</taxon>
        <taxon>Araneae</taxon>
        <taxon>Araneomorphae</taxon>
        <taxon>Entelegynae</taxon>
        <taxon>Araneoidea</taxon>
        <taxon>Araneidae</taxon>
        <taxon>Caerostris</taxon>
    </lineage>
</organism>
<protein>
    <submittedName>
        <fullName evidence="1">Uncharacterized protein</fullName>
    </submittedName>
</protein>
<dbReference type="Proteomes" id="UP001054837">
    <property type="component" value="Unassembled WGS sequence"/>
</dbReference>
<evidence type="ECO:0000313" key="2">
    <source>
        <dbReference type="Proteomes" id="UP001054837"/>
    </source>
</evidence>
<name>A0AAV4TFZ0_9ARAC</name>
<keyword evidence="2" id="KW-1185">Reference proteome</keyword>
<proteinExistence type="predicted"/>
<evidence type="ECO:0000313" key="1">
    <source>
        <dbReference type="EMBL" id="GIY43707.1"/>
    </source>
</evidence>
<gene>
    <name evidence="1" type="ORF">CDAR_30081</name>
</gene>
<dbReference type="EMBL" id="BPLQ01009382">
    <property type="protein sequence ID" value="GIY43707.1"/>
    <property type="molecule type" value="Genomic_DNA"/>
</dbReference>